<proteinExistence type="predicted"/>
<evidence type="ECO:0000256" key="1">
    <source>
        <dbReference type="ARBA" id="ARBA00023015"/>
    </source>
</evidence>
<keyword evidence="2 4" id="KW-0238">DNA-binding</keyword>
<accession>A0ABT9NPY4</accession>
<evidence type="ECO:0000256" key="4">
    <source>
        <dbReference type="PROSITE-ProRule" id="PRU00335"/>
    </source>
</evidence>
<evidence type="ECO:0000256" key="2">
    <source>
        <dbReference type="ARBA" id="ARBA00023125"/>
    </source>
</evidence>
<reference evidence="6 7" key="1">
    <citation type="submission" date="2023-07" db="EMBL/GenBank/DDBJ databases">
        <title>Sequencing the genomes of 1000 actinobacteria strains.</title>
        <authorList>
            <person name="Klenk H.-P."/>
        </authorList>
    </citation>
    <scope>NUCLEOTIDE SEQUENCE [LARGE SCALE GENOMIC DNA]</scope>
    <source>
        <strain evidence="6 7">GD13</strain>
    </source>
</reference>
<dbReference type="Pfam" id="PF00440">
    <property type="entry name" value="TetR_N"/>
    <property type="match status" value="1"/>
</dbReference>
<dbReference type="PANTHER" id="PTHR30055:SF234">
    <property type="entry name" value="HTH-TYPE TRANSCRIPTIONAL REGULATOR BETI"/>
    <property type="match status" value="1"/>
</dbReference>
<dbReference type="InterPro" id="IPR050109">
    <property type="entry name" value="HTH-type_TetR-like_transc_reg"/>
</dbReference>
<dbReference type="PRINTS" id="PR00455">
    <property type="entry name" value="HTHTETR"/>
</dbReference>
<dbReference type="EMBL" id="JAUSQM010000001">
    <property type="protein sequence ID" value="MDP9822361.1"/>
    <property type="molecule type" value="Genomic_DNA"/>
</dbReference>
<name>A0ABT9NPY4_9ACTN</name>
<keyword evidence="3" id="KW-0804">Transcription</keyword>
<protein>
    <submittedName>
        <fullName evidence="6">AcrR family transcriptional regulator</fullName>
    </submittedName>
</protein>
<keyword evidence="1" id="KW-0805">Transcription regulation</keyword>
<evidence type="ECO:0000313" key="6">
    <source>
        <dbReference type="EMBL" id="MDP9822361.1"/>
    </source>
</evidence>
<evidence type="ECO:0000259" key="5">
    <source>
        <dbReference type="PROSITE" id="PS50977"/>
    </source>
</evidence>
<evidence type="ECO:0000256" key="3">
    <source>
        <dbReference type="ARBA" id="ARBA00023163"/>
    </source>
</evidence>
<evidence type="ECO:0000313" key="7">
    <source>
        <dbReference type="Proteomes" id="UP001240447"/>
    </source>
</evidence>
<feature type="domain" description="HTH tetR-type" evidence="5">
    <location>
        <begin position="12"/>
        <end position="72"/>
    </location>
</feature>
<dbReference type="Gene3D" id="1.10.357.10">
    <property type="entry name" value="Tetracycline Repressor, domain 2"/>
    <property type="match status" value="1"/>
</dbReference>
<dbReference type="PROSITE" id="PS50977">
    <property type="entry name" value="HTH_TETR_2"/>
    <property type="match status" value="1"/>
</dbReference>
<dbReference type="RefSeq" id="WP_306825105.1">
    <property type="nucleotide sequence ID" value="NZ_JAUSQM010000001.1"/>
</dbReference>
<dbReference type="InterPro" id="IPR001647">
    <property type="entry name" value="HTH_TetR"/>
</dbReference>
<dbReference type="PANTHER" id="PTHR30055">
    <property type="entry name" value="HTH-TYPE TRANSCRIPTIONAL REGULATOR RUTR"/>
    <property type="match status" value="1"/>
</dbReference>
<feature type="DNA-binding region" description="H-T-H motif" evidence="4">
    <location>
        <begin position="35"/>
        <end position="54"/>
    </location>
</feature>
<organism evidence="6 7">
    <name type="scientific">Nocardioides massiliensis</name>
    <dbReference type="NCBI Taxonomy" id="1325935"/>
    <lineage>
        <taxon>Bacteria</taxon>
        <taxon>Bacillati</taxon>
        <taxon>Actinomycetota</taxon>
        <taxon>Actinomycetes</taxon>
        <taxon>Propionibacteriales</taxon>
        <taxon>Nocardioidaceae</taxon>
        <taxon>Nocardioides</taxon>
    </lineage>
</organism>
<sequence length="220" mass="23682">MPAHPHESIDPAAKDAALLDAALAQFAQTGVRRSTADDIARRAGVNRATLYRRLGTMEQITRAAMLHETGRVLADIERAIGDVPAPGTAPDFDPAAYVVGFFTTTLRAVRENALLQRLREVDRDETLVGLTERAGPVLALSAGLVEERVRALRLWSGQAPPEDDDDVPALAVTLARLTQSLVLTPDGPPTLDTDARCRAYALDVVVPMVLRPTPPSAPRQ</sequence>
<keyword evidence="7" id="KW-1185">Reference proteome</keyword>
<comment type="caution">
    <text evidence="6">The sequence shown here is derived from an EMBL/GenBank/DDBJ whole genome shotgun (WGS) entry which is preliminary data.</text>
</comment>
<dbReference type="InterPro" id="IPR009057">
    <property type="entry name" value="Homeodomain-like_sf"/>
</dbReference>
<dbReference type="Proteomes" id="UP001240447">
    <property type="component" value="Unassembled WGS sequence"/>
</dbReference>
<gene>
    <name evidence="6" type="ORF">J2S59_002170</name>
</gene>
<dbReference type="SUPFAM" id="SSF46689">
    <property type="entry name" value="Homeodomain-like"/>
    <property type="match status" value="1"/>
</dbReference>